<dbReference type="PROSITE" id="PS50902">
    <property type="entry name" value="FLAVODOXIN_LIKE"/>
    <property type="match status" value="1"/>
</dbReference>
<dbReference type="Gene3D" id="3.40.50.360">
    <property type="match status" value="1"/>
</dbReference>
<dbReference type="InterPro" id="IPR005025">
    <property type="entry name" value="FMN_Rdtase-like_dom"/>
</dbReference>
<dbReference type="PANTHER" id="PTHR30546:SF23">
    <property type="entry name" value="FLAVOPROTEIN-LIKE PROTEIN YCP4-RELATED"/>
    <property type="match status" value="1"/>
</dbReference>
<accession>T1ACX4</accession>
<dbReference type="InterPro" id="IPR008254">
    <property type="entry name" value="Flavodoxin/NO_synth"/>
</dbReference>
<dbReference type="PANTHER" id="PTHR30546">
    <property type="entry name" value="FLAVODOXIN-RELATED PROTEIN WRBA-RELATED"/>
    <property type="match status" value="1"/>
</dbReference>
<keyword evidence="3" id="KW-0288">FMN</keyword>
<dbReference type="SUPFAM" id="SSF52218">
    <property type="entry name" value="Flavoproteins"/>
    <property type="match status" value="1"/>
</dbReference>
<dbReference type="NCBIfam" id="TIGR01755">
    <property type="entry name" value="flav_wrbA"/>
    <property type="match status" value="1"/>
</dbReference>
<keyword evidence="4" id="KW-0560">Oxidoreductase</keyword>
<evidence type="ECO:0000256" key="2">
    <source>
        <dbReference type="ARBA" id="ARBA00022630"/>
    </source>
</evidence>
<evidence type="ECO:0000313" key="7">
    <source>
        <dbReference type="EMBL" id="EQD54937.1"/>
    </source>
</evidence>
<sequence length="190" mass="20081">MAKVLVLYYSSYGHIERMAEAVAEGAAAVRGSVVSVKRVAELVPEETARKAGMKSEQKAPVASVDELADYDAIIFGTPTRFGNMAAQMRNFLDQTGGLWAKGALVGKVGSVFVSTATQHGGQETTITSFHNTLLHQGMIIVGLPYTFAGLTRMDEISGGSPYGATTLAGGDGSRRPSENELAGARFQGRH</sequence>
<evidence type="ECO:0000256" key="3">
    <source>
        <dbReference type="ARBA" id="ARBA00022643"/>
    </source>
</evidence>
<dbReference type="GO" id="GO:0016020">
    <property type="term" value="C:membrane"/>
    <property type="evidence" value="ECO:0007669"/>
    <property type="project" value="TreeGrafter"/>
</dbReference>
<evidence type="ECO:0000256" key="5">
    <source>
        <dbReference type="SAM" id="MobiDB-lite"/>
    </source>
</evidence>
<feature type="region of interest" description="Disordered" evidence="5">
    <location>
        <begin position="164"/>
        <end position="190"/>
    </location>
</feature>
<dbReference type="Pfam" id="PF03358">
    <property type="entry name" value="FMN_red"/>
    <property type="match status" value="1"/>
</dbReference>
<keyword evidence="2" id="KW-0285">Flavoprotein</keyword>
<dbReference type="HAMAP" id="MF_01017">
    <property type="entry name" value="NQOR"/>
    <property type="match status" value="1"/>
</dbReference>
<dbReference type="GO" id="GO:0010181">
    <property type="term" value="F:FMN binding"/>
    <property type="evidence" value="ECO:0007669"/>
    <property type="project" value="InterPro"/>
</dbReference>
<evidence type="ECO:0000256" key="4">
    <source>
        <dbReference type="ARBA" id="ARBA00023002"/>
    </source>
</evidence>
<feature type="non-terminal residue" evidence="7">
    <location>
        <position position="190"/>
    </location>
</feature>
<comment type="caution">
    <text evidence="7">The sequence shown here is derived from an EMBL/GenBank/DDBJ whole genome shotgun (WGS) entry which is preliminary data.</text>
</comment>
<evidence type="ECO:0000256" key="1">
    <source>
        <dbReference type="ARBA" id="ARBA00006961"/>
    </source>
</evidence>
<proteinExistence type="inferred from homology"/>
<protein>
    <submittedName>
        <fullName evidence="7">TrpR binding protein WrbA</fullName>
    </submittedName>
</protein>
<dbReference type="InterPro" id="IPR010089">
    <property type="entry name" value="Flavoprotein_WrbA-like"/>
</dbReference>
<feature type="domain" description="Flavodoxin-like" evidence="6">
    <location>
        <begin position="4"/>
        <end position="190"/>
    </location>
</feature>
<dbReference type="AlphaFoldDB" id="T1ACX4"/>
<dbReference type="EMBL" id="AUZZ01004161">
    <property type="protein sequence ID" value="EQD54937.1"/>
    <property type="molecule type" value="Genomic_DNA"/>
</dbReference>
<dbReference type="InterPro" id="IPR037513">
    <property type="entry name" value="NQO"/>
</dbReference>
<dbReference type="FunFam" id="3.40.50.360:FF:000001">
    <property type="entry name" value="NAD(P)H dehydrogenase (Quinone) FQR1-like"/>
    <property type="match status" value="1"/>
</dbReference>
<dbReference type="InterPro" id="IPR029039">
    <property type="entry name" value="Flavoprotein-like_sf"/>
</dbReference>
<dbReference type="GO" id="GO:0003955">
    <property type="term" value="F:NAD(P)H dehydrogenase (quinone) activity"/>
    <property type="evidence" value="ECO:0007669"/>
    <property type="project" value="InterPro"/>
</dbReference>
<reference evidence="7" key="1">
    <citation type="submission" date="2013-08" db="EMBL/GenBank/DDBJ databases">
        <authorList>
            <person name="Mendez C."/>
            <person name="Richter M."/>
            <person name="Ferrer M."/>
            <person name="Sanchez J."/>
        </authorList>
    </citation>
    <scope>NUCLEOTIDE SEQUENCE</scope>
</reference>
<dbReference type="NCBIfam" id="NF002999">
    <property type="entry name" value="PRK03767.1"/>
    <property type="match status" value="1"/>
</dbReference>
<name>T1ACX4_9ZZZZ</name>
<comment type="similarity">
    <text evidence="1">Belongs to the WrbA family.</text>
</comment>
<reference evidence="7" key="2">
    <citation type="journal article" date="2014" name="ISME J.">
        <title>Microbial stratification in low pH oxic and suboxic macroscopic growths along an acid mine drainage.</title>
        <authorList>
            <person name="Mendez-Garcia C."/>
            <person name="Mesa V."/>
            <person name="Sprenger R.R."/>
            <person name="Richter M."/>
            <person name="Diez M.S."/>
            <person name="Solano J."/>
            <person name="Bargiela R."/>
            <person name="Golyshina O.V."/>
            <person name="Manteca A."/>
            <person name="Ramos J.L."/>
            <person name="Gallego J.R."/>
            <person name="Llorente I."/>
            <person name="Martins Dos Santos V.A."/>
            <person name="Jensen O.N."/>
            <person name="Pelaez A.I."/>
            <person name="Sanchez J."/>
            <person name="Ferrer M."/>
        </authorList>
    </citation>
    <scope>NUCLEOTIDE SEQUENCE</scope>
</reference>
<evidence type="ECO:0000259" key="6">
    <source>
        <dbReference type="PROSITE" id="PS50902"/>
    </source>
</evidence>
<gene>
    <name evidence="7" type="ORF">B2A_05940</name>
</gene>
<organism evidence="7">
    <name type="scientific">mine drainage metagenome</name>
    <dbReference type="NCBI Taxonomy" id="410659"/>
    <lineage>
        <taxon>unclassified sequences</taxon>
        <taxon>metagenomes</taxon>
        <taxon>ecological metagenomes</taxon>
    </lineage>
</organism>